<gene>
    <name evidence="3" type="ordered locus">PAS_chr1-4_0398</name>
</gene>
<evidence type="ECO:0000256" key="1">
    <source>
        <dbReference type="SAM" id="MobiDB-lite"/>
    </source>
</evidence>
<dbReference type="KEGG" id="ppa:PAS_chr1-4_0398"/>
<dbReference type="Pfam" id="PF00582">
    <property type="entry name" value="Usp"/>
    <property type="match status" value="1"/>
</dbReference>
<dbReference type="SMR" id="C4QYC1"/>
<dbReference type="GeneID" id="8196986"/>
<evidence type="ECO:0000313" key="4">
    <source>
        <dbReference type="Proteomes" id="UP000000314"/>
    </source>
</evidence>
<dbReference type="AlphaFoldDB" id="C4QYC1"/>
<dbReference type="EMBL" id="FN392319">
    <property type="protein sequence ID" value="CAY68244.1"/>
    <property type="molecule type" value="Genomic_DNA"/>
</dbReference>
<dbReference type="HOGENOM" id="CLU_844978_0_0_1"/>
<evidence type="ECO:0000259" key="2">
    <source>
        <dbReference type="Pfam" id="PF00582"/>
    </source>
</evidence>
<feature type="region of interest" description="Disordered" evidence="1">
    <location>
        <begin position="309"/>
        <end position="329"/>
    </location>
</feature>
<dbReference type="InterPro" id="IPR014729">
    <property type="entry name" value="Rossmann-like_a/b/a_fold"/>
</dbReference>
<dbReference type="InterPro" id="IPR006016">
    <property type="entry name" value="UspA"/>
</dbReference>
<proteinExistence type="predicted"/>
<dbReference type="SUPFAM" id="SSF52402">
    <property type="entry name" value="Adenine nucleotide alpha hydrolases-like"/>
    <property type="match status" value="1"/>
</dbReference>
<keyword evidence="4" id="KW-1185">Reference proteome</keyword>
<feature type="domain" description="UspA" evidence="2">
    <location>
        <begin position="95"/>
        <end position="223"/>
    </location>
</feature>
<evidence type="ECO:0000313" key="3">
    <source>
        <dbReference type="EMBL" id="CAY68244.1"/>
    </source>
</evidence>
<dbReference type="OrthoDB" id="843225at2759"/>
<dbReference type="PANTHER" id="PTHR47815:SF1">
    <property type="entry name" value="UNIVERSAL STRESS PROTEIN A FAMILY PROTEIN C25B2.10"/>
    <property type="match status" value="1"/>
</dbReference>
<dbReference type="RefSeq" id="XP_002490525.1">
    <property type="nucleotide sequence ID" value="XM_002490480.1"/>
</dbReference>
<organism evidence="3 4">
    <name type="scientific">Komagataella phaffii (strain GS115 / ATCC 20864)</name>
    <name type="common">Yeast</name>
    <name type="synonym">Pichia pastoris</name>
    <dbReference type="NCBI Taxonomy" id="644223"/>
    <lineage>
        <taxon>Eukaryota</taxon>
        <taxon>Fungi</taxon>
        <taxon>Dikarya</taxon>
        <taxon>Ascomycota</taxon>
        <taxon>Saccharomycotina</taxon>
        <taxon>Pichiomycetes</taxon>
        <taxon>Pichiales</taxon>
        <taxon>Pichiaceae</taxon>
        <taxon>Komagataella</taxon>
    </lineage>
</organism>
<dbReference type="CDD" id="cd23659">
    <property type="entry name" value="USP_At3g01520-like"/>
    <property type="match status" value="1"/>
</dbReference>
<protein>
    <recommendedName>
        <fullName evidence="2">UspA domain-containing protein</fullName>
    </recommendedName>
</protein>
<dbReference type="eggNOG" id="ENOG502RYEB">
    <property type="taxonomic scope" value="Eukaryota"/>
</dbReference>
<name>C4QYC1_KOMPG</name>
<dbReference type="PANTHER" id="PTHR47815">
    <property type="entry name" value="UNIVERSAL STRESS PROTEIN A FAMILY PROTEIN C25B2.10"/>
    <property type="match status" value="1"/>
</dbReference>
<dbReference type="Proteomes" id="UP000000314">
    <property type="component" value="Chromosome 1"/>
</dbReference>
<dbReference type="Gene3D" id="3.40.50.620">
    <property type="entry name" value="HUPs"/>
    <property type="match status" value="1"/>
</dbReference>
<reference evidence="3 4" key="1">
    <citation type="journal article" date="2009" name="Nat. Biotechnol.">
        <title>Genome sequence of the recombinant protein production host Pichia pastoris.</title>
        <authorList>
            <person name="De Schutter K."/>
            <person name="Lin Y.C."/>
            <person name="Tiels P."/>
            <person name="Van Hecke A."/>
            <person name="Glinka S."/>
            <person name="Weber-Lehmann J."/>
            <person name="Rouze P."/>
            <person name="Van de Peer Y."/>
            <person name="Callewaert N."/>
        </authorList>
    </citation>
    <scope>NUCLEOTIDE SEQUENCE [LARGE SCALE GENOMIC DNA]</scope>
    <source>
        <strain evidence="4">GS115 / ATCC 20864</strain>
    </source>
</reference>
<sequence length="329" mass="37863">MGANVAAEEDGDHITSTLYNTRVNSMLYHDSTTQEQEADVDKPLYHHIRPTLSSNASFENKVSFDTMHTPRFVKNVQTYALKVSHAEYNYSRTSRTVLVAYDDESWSMTALKWVIDELMNDGDMVICLWIMDREEDHYKNEAAKLLERMAALNEHQKKIEIVLEVSIGRASYYITKATTEYEPEMLVVGTDRYHARWGLKELIAPQSMCKYCLEYALVPVIIVNSDYEALSTSHSNLGSPLPAMTTAPSVSDLQSRLEELQMLETNTQYHKQYFANRLKTVKVNYKAHHRESRIGRSLEKFTEVIRLPRASSRSKTRNASREASVSRFR</sequence>
<dbReference type="InParanoid" id="C4QYC1"/>
<accession>C4QYC1</accession>
<dbReference type="STRING" id="644223.C4QYC1"/>